<reference evidence="4" key="1">
    <citation type="submission" date="2015-02" db="EMBL/GenBank/DDBJ databases">
        <title>Genome sequencing for Strongylocentrotus purpuratus.</title>
        <authorList>
            <person name="Murali S."/>
            <person name="Liu Y."/>
            <person name="Vee V."/>
            <person name="English A."/>
            <person name="Wang M."/>
            <person name="Skinner E."/>
            <person name="Han Y."/>
            <person name="Muzny D.M."/>
            <person name="Worley K.C."/>
            <person name="Gibbs R.A."/>
        </authorList>
    </citation>
    <scope>NUCLEOTIDE SEQUENCE</scope>
</reference>
<dbReference type="RefSeq" id="XP_003727280.1">
    <property type="nucleotide sequence ID" value="XM_003727232.3"/>
</dbReference>
<dbReference type="EnsemblMetazoa" id="XM_003727232">
    <property type="protein sequence ID" value="XP_003727280"/>
    <property type="gene ID" value="LOC578301"/>
</dbReference>
<feature type="transmembrane region" description="Helical" evidence="1">
    <location>
        <begin position="204"/>
        <end position="222"/>
    </location>
</feature>
<keyword evidence="1" id="KW-0472">Membrane</keyword>
<dbReference type="KEGG" id="spu:578301"/>
<accession>A0A7M7GGF0</accession>
<sequence>MDHIYCQWMLFAVLLVYAHLGQADDCEAQCAPEDAKAWDPVRNESTYDRDPASINQPDGRPLGYQLDTLDYINDANARSPCVTVTGCINYVDIMVETDPLARICIEDITTDAATRELICQERISSCVPCPSEEVTYQFSCQGSSCDQSAVNFWFRFVLSDPAVLDPELWCFNRNTDEYPSSLYNNVPVPVTRAKTMPTGRGTSLGATFSLTLCAFLTVIFIARQ</sequence>
<dbReference type="PANTHER" id="PTHR39297:SF1">
    <property type="entry name" value="CUB DOMAIN-CONTAINING PROTEIN"/>
    <property type="match status" value="1"/>
</dbReference>
<dbReference type="AlphaFoldDB" id="A0A7M7GGF0"/>
<dbReference type="GeneID" id="578301"/>
<organism evidence="3 4">
    <name type="scientific">Strongylocentrotus purpuratus</name>
    <name type="common">Purple sea urchin</name>
    <dbReference type="NCBI Taxonomy" id="7668"/>
    <lineage>
        <taxon>Eukaryota</taxon>
        <taxon>Metazoa</taxon>
        <taxon>Echinodermata</taxon>
        <taxon>Eleutherozoa</taxon>
        <taxon>Echinozoa</taxon>
        <taxon>Echinoidea</taxon>
        <taxon>Euechinoidea</taxon>
        <taxon>Echinacea</taxon>
        <taxon>Camarodonta</taxon>
        <taxon>Echinidea</taxon>
        <taxon>Strongylocentrotidae</taxon>
        <taxon>Strongylocentrotus</taxon>
    </lineage>
</organism>
<keyword evidence="1" id="KW-0812">Transmembrane</keyword>
<protein>
    <submittedName>
        <fullName evidence="3">Uncharacterized protein</fullName>
    </submittedName>
</protein>
<evidence type="ECO:0000313" key="4">
    <source>
        <dbReference type="Proteomes" id="UP000007110"/>
    </source>
</evidence>
<evidence type="ECO:0000313" key="3">
    <source>
        <dbReference type="EnsemblMetazoa" id="XP_003727280"/>
    </source>
</evidence>
<reference evidence="3" key="2">
    <citation type="submission" date="2021-01" db="UniProtKB">
        <authorList>
            <consortium name="EnsemblMetazoa"/>
        </authorList>
    </citation>
    <scope>IDENTIFICATION</scope>
</reference>
<dbReference type="InParanoid" id="A0A7M7GGF0"/>
<evidence type="ECO:0000256" key="1">
    <source>
        <dbReference type="SAM" id="Phobius"/>
    </source>
</evidence>
<name>A0A7M7GGF0_STRPU</name>
<feature type="chain" id="PRO_5029468806" evidence="2">
    <location>
        <begin position="24"/>
        <end position="224"/>
    </location>
</feature>
<dbReference type="Proteomes" id="UP000007110">
    <property type="component" value="Unassembled WGS sequence"/>
</dbReference>
<proteinExistence type="predicted"/>
<keyword evidence="2" id="KW-0732">Signal</keyword>
<keyword evidence="4" id="KW-1185">Reference proteome</keyword>
<evidence type="ECO:0000256" key="2">
    <source>
        <dbReference type="SAM" id="SignalP"/>
    </source>
</evidence>
<dbReference type="OMA" id="DCRQANR"/>
<dbReference type="OrthoDB" id="10054965at2759"/>
<dbReference type="PANTHER" id="PTHR39297">
    <property type="entry name" value="CUB DOMAIN-CONTAINING PROTEIN"/>
    <property type="match status" value="1"/>
</dbReference>
<feature type="signal peptide" evidence="2">
    <location>
        <begin position="1"/>
        <end position="23"/>
    </location>
</feature>
<keyword evidence="1" id="KW-1133">Transmembrane helix</keyword>